<dbReference type="GO" id="GO:0000049">
    <property type="term" value="F:tRNA binding"/>
    <property type="evidence" value="ECO:0007669"/>
    <property type="project" value="InterPro"/>
</dbReference>
<dbReference type="InParanoid" id="H3A073"/>
<keyword evidence="2 3" id="KW-0819">tRNA processing</keyword>
<accession>H3A073</accession>
<comment type="subcellular location">
    <subcellularLocation>
        <location evidence="3">Cytoplasm</location>
    </subcellularLocation>
</comment>
<dbReference type="OMA" id="KQRKQMM"/>
<reference evidence="4" key="3">
    <citation type="submission" date="2025-09" db="UniProtKB">
        <authorList>
            <consortium name="Ensembl"/>
        </authorList>
    </citation>
    <scope>IDENTIFICATION</scope>
</reference>
<dbReference type="FunCoup" id="H3A073">
    <property type="interactions" value="1498"/>
</dbReference>
<gene>
    <name evidence="3 4" type="primary">CTU2</name>
    <name evidence="3" type="synonym">NCS2</name>
</gene>
<dbReference type="EMBL" id="AFYH01193550">
    <property type="status" value="NOT_ANNOTATED_CDS"/>
    <property type="molecule type" value="Genomic_DNA"/>
</dbReference>
<dbReference type="PANTHER" id="PTHR20882">
    <property type="entry name" value="CYTOPLASMIC TRNA 2-THIOLATION PROTEIN 2"/>
    <property type="match status" value="1"/>
</dbReference>
<comment type="pathway">
    <text evidence="3">tRNA modification; 5-methoxycarbonylmethyl-2-thiouridine-tRNA biosynthesis.</text>
</comment>
<dbReference type="EMBL" id="AFYH01193553">
    <property type="status" value="NOT_ANNOTATED_CDS"/>
    <property type="molecule type" value="Genomic_DNA"/>
</dbReference>
<evidence type="ECO:0000256" key="3">
    <source>
        <dbReference type="HAMAP-Rule" id="MF_03054"/>
    </source>
</evidence>
<evidence type="ECO:0000256" key="2">
    <source>
        <dbReference type="ARBA" id="ARBA00022694"/>
    </source>
</evidence>
<reference evidence="5" key="1">
    <citation type="submission" date="2011-08" db="EMBL/GenBank/DDBJ databases">
        <title>The draft genome of Latimeria chalumnae.</title>
        <authorList>
            <person name="Di Palma F."/>
            <person name="Alfoldi J."/>
            <person name="Johnson J."/>
            <person name="Berlin A."/>
            <person name="Gnerre S."/>
            <person name="Jaffe D."/>
            <person name="MacCallum I."/>
            <person name="Young S."/>
            <person name="Walker B.J."/>
            <person name="Lander E."/>
            <person name="Lindblad-Toh K."/>
        </authorList>
    </citation>
    <scope>NUCLEOTIDE SEQUENCE [LARGE SCALE GENOMIC DNA]</scope>
    <source>
        <strain evidence="5">Wild caught</strain>
    </source>
</reference>
<organism evidence="4 5">
    <name type="scientific">Latimeria chalumnae</name>
    <name type="common">Coelacanth</name>
    <dbReference type="NCBI Taxonomy" id="7897"/>
    <lineage>
        <taxon>Eukaryota</taxon>
        <taxon>Metazoa</taxon>
        <taxon>Chordata</taxon>
        <taxon>Craniata</taxon>
        <taxon>Vertebrata</taxon>
        <taxon>Euteleostomi</taxon>
        <taxon>Coelacanthiformes</taxon>
        <taxon>Coelacanthidae</taxon>
        <taxon>Latimeria</taxon>
    </lineage>
</organism>
<dbReference type="EMBL" id="AFYH01193555">
    <property type="status" value="NOT_ANNOTATED_CDS"/>
    <property type="molecule type" value="Genomic_DNA"/>
</dbReference>
<comment type="similarity">
    <text evidence="3">Belongs to the CTU2/NCS2 family.</text>
</comment>
<dbReference type="GeneTree" id="ENSGT00390000008797"/>
<dbReference type="AlphaFoldDB" id="H3A073"/>
<comment type="function">
    <text evidence="3">Plays a central role in 2-thiolation of mcm(5)S(2)U at tRNA wobble positions of tRNA(Lys), tRNA(Glu) and tRNA(Gln). May act by forming a heterodimer with CTU1/ATPBD3 that ligates sulfur from thiocarboxylated URM1 onto the uridine of tRNAs at wobble position.</text>
</comment>
<name>H3A073_LATCH</name>
<dbReference type="SUPFAM" id="SSF52402">
    <property type="entry name" value="Adenine nucleotide alpha hydrolases-like"/>
    <property type="match status" value="1"/>
</dbReference>
<dbReference type="EMBL" id="AFYH01193552">
    <property type="status" value="NOT_ANNOTATED_CDS"/>
    <property type="molecule type" value="Genomic_DNA"/>
</dbReference>
<dbReference type="STRING" id="7897.ENSLACP00000003044"/>
<dbReference type="HOGENOM" id="CLU_024534_2_0_1"/>
<dbReference type="Bgee" id="ENSLACG00000002723">
    <property type="expression patterns" value="Expressed in chordate pharynx and 6 other cell types or tissues"/>
</dbReference>
<dbReference type="GO" id="GO:0032447">
    <property type="term" value="P:protein urmylation"/>
    <property type="evidence" value="ECO:0007669"/>
    <property type="project" value="UniProtKB-UniRule"/>
</dbReference>
<dbReference type="EMBL" id="AFYH01193554">
    <property type="status" value="NOT_ANNOTATED_CDS"/>
    <property type="molecule type" value="Genomic_DNA"/>
</dbReference>
<dbReference type="Gene3D" id="3.40.50.620">
    <property type="entry name" value="HUPs"/>
    <property type="match status" value="1"/>
</dbReference>
<dbReference type="GO" id="GO:0005829">
    <property type="term" value="C:cytosol"/>
    <property type="evidence" value="ECO:0007669"/>
    <property type="project" value="TreeGrafter"/>
</dbReference>
<proteinExistence type="inferred from homology"/>
<dbReference type="InterPro" id="IPR019407">
    <property type="entry name" value="CTU2"/>
</dbReference>
<dbReference type="PANTHER" id="PTHR20882:SF14">
    <property type="entry name" value="CYTOPLASMIC TRNA 2-THIOLATION PROTEIN 2"/>
    <property type="match status" value="1"/>
</dbReference>
<keyword evidence="1 3" id="KW-0963">Cytoplasm</keyword>
<evidence type="ECO:0000313" key="5">
    <source>
        <dbReference type="Proteomes" id="UP000008672"/>
    </source>
</evidence>
<sequence length="530" mass="58671">MCQVEEDYKAVPTPQNLAPFIVLFLPPPPPSTAQKCMKCKEGSAVLIIRVGDAFCKDCFREYFTHKFRAMLGKNRLIYPGEKVLLAVSGGPSSSSLLRQVQEGLSREAPKKLRFVPGIVYVDEGGVCGQSLKERQDTIMEIESMCEACRFPYHIVYLEEVLSLPRAVLLPGSSAPTEYGPDYKTAVNGFLQQQRGWGQEKLAQLSTVDGVGEGDLGTATSASRKWPFMPKETEALRELFLSVKTLTAQEELLQTLRHHLILHTARVKGYSKVMMGDSCTRLAVKLLTNISLGRGAALAADTGFSDTRYGDVTIVRPMREYSSKEIAFYNRMFGVATVFTPALDTKASEKASIHKLTESFITKLQAEFPSTVSTIYRTSEKLNVAYLGSCPLAKLEDKCLLCLCTLDTKAGIKEASAFHAIQISEQLSQKSFEQAPAQRNAGKSCCGGNGEEECCQNVAGVCQSSDRSNTNSSFLALLCYGCRLTIKDLVSQTLLPKYILSEADCRKRRTQMKQKIQEFLLVYLEEVHEQN</sequence>
<dbReference type="GO" id="GO:0016779">
    <property type="term" value="F:nucleotidyltransferase activity"/>
    <property type="evidence" value="ECO:0007669"/>
    <property type="project" value="UniProtKB-UniRule"/>
</dbReference>
<dbReference type="eggNOG" id="KOG2594">
    <property type="taxonomic scope" value="Eukaryota"/>
</dbReference>
<dbReference type="InterPro" id="IPR014729">
    <property type="entry name" value="Rossmann-like_a/b/a_fold"/>
</dbReference>
<dbReference type="EMBL" id="AFYH01193551">
    <property type="status" value="NOT_ANNOTATED_CDS"/>
    <property type="molecule type" value="Genomic_DNA"/>
</dbReference>
<dbReference type="UniPathway" id="UPA00988"/>
<evidence type="ECO:0000313" key="4">
    <source>
        <dbReference type="Ensembl" id="ENSLACP00000003044.1"/>
    </source>
</evidence>
<dbReference type="GO" id="GO:0016783">
    <property type="term" value="F:sulfurtransferase activity"/>
    <property type="evidence" value="ECO:0007669"/>
    <property type="project" value="TreeGrafter"/>
</dbReference>
<dbReference type="GO" id="GO:0002143">
    <property type="term" value="P:tRNA wobble position uridine thiolation"/>
    <property type="evidence" value="ECO:0007669"/>
    <property type="project" value="TreeGrafter"/>
</dbReference>
<dbReference type="Proteomes" id="UP000008672">
    <property type="component" value="Unassembled WGS sequence"/>
</dbReference>
<dbReference type="Ensembl" id="ENSLACT00000003071.1">
    <property type="protein sequence ID" value="ENSLACP00000003044.1"/>
    <property type="gene ID" value="ENSLACG00000002723.1"/>
</dbReference>
<dbReference type="HAMAP" id="MF_03054">
    <property type="entry name" value="CTU2"/>
    <property type="match status" value="1"/>
</dbReference>
<reference evidence="4" key="2">
    <citation type="submission" date="2025-08" db="UniProtKB">
        <authorList>
            <consortium name="Ensembl"/>
        </authorList>
    </citation>
    <scope>IDENTIFICATION</scope>
</reference>
<protein>
    <recommendedName>
        <fullName evidence="3">Cytoplasmic tRNA 2-thiolation protein 2</fullName>
    </recommendedName>
</protein>
<dbReference type="Pfam" id="PF10288">
    <property type="entry name" value="CTU2"/>
    <property type="match status" value="1"/>
</dbReference>
<evidence type="ECO:0000256" key="1">
    <source>
        <dbReference type="ARBA" id="ARBA00022490"/>
    </source>
</evidence>
<keyword evidence="5" id="KW-1185">Reference proteome</keyword>